<feature type="transmembrane region" description="Helical" evidence="8">
    <location>
        <begin position="398"/>
        <end position="418"/>
    </location>
</feature>
<dbReference type="GeneID" id="109474802"/>
<dbReference type="RefSeq" id="XP_019630720.1">
    <property type="nucleotide sequence ID" value="XM_019775161.1"/>
</dbReference>
<keyword evidence="3 8" id="KW-0812">Transmembrane</keyword>
<dbReference type="GO" id="GO:0008506">
    <property type="term" value="F:sucrose:proton symporter activity"/>
    <property type="evidence" value="ECO:0007669"/>
    <property type="project" value="TreeGrafter"/>
</dbReference>
<keyword evidence="2" id="KW-0813">Transport</keyword>
<evidence type="ECO:0000256" key="6">
    <source>
        <dbReference type="ARBA" id="ARBA00038193"/>
    </source>
</evidence>
<dbReference type="GO" id="GO:0016020">
    <property type="term" value="C:membrane"/>
    <property type="evidence" value="ECO:0007669"/>
    <property type="project" value="UniProtKB-SubCell"/>
</dbReference>
<keyword evidence="9" id="KW-1185">Reference proteome</keyword>
<dbReference type="InterPro" id="IPR011701">
    <property type="entry name" value="MFS"/>
</dbReference>
<keyword evidence="5 8" id="KW-0472">Membrane</keyword>
<feature type="transmembrane region" description="Helical" evidence="8">
    <location>
        <begin position="64"/>
        <end position="81"/>
    </location>
</feature>
<feature type="transmembrane region" description="Helical" evidence="8">
    <location>
        <begin position="340"/>
        <end position="361"/>
    </location>
</feature>
<comment type="subcellular location">
    <subcellularLocation>
        <location evidence="1">Membrane</location>
        <topology evidence="1">Multi-pass membrane protein</topology>
    </subcellularLocation>
</comment>
<dbReference type="OrthoDB" id="28755at2759"/>
<dbReference type="KEGG" id="bbel:109474802"/>
<dbReference type="Gene3D" id="1.20.1250.20">
    <property type="entry name" value="MFS general substrate transporter like domains"/>
    <property type="match status" value="1"/>
</dbReference>
<gene>
    <name evidence="10" type="primary">LOC109474802</name>
</gene>
<dbReference type="Proteomes" id="UP000515135">
    <property type="component" value="Unplaced"/>
</dbReference>
<dbReference type="InterPro" id="IPR036259">
    <property type="entry name" value="MFS_trans_sf"/>
</dbReference>
<proteinExistence type="inferred from homology"/>
<dbReference type="PANTHER" id="PTHR19432:SF34">
    <property type="entry name" value="MEMBRANE-ASSOCIATED TRANSPORTER PROTEIN"/>
    <property type="match status" value="1"/>
</dbReference>
<accession>A0A6P4YMM3</accession>
<keyword evidence="4 8" id="KW-1133">Transmembrane helix</keyword>
<feature type="transmembrane region" description="Helical" evidence="8">
    <location>
        <begin position="101"/>
        <end position="121"/>
    </location>
</feature>
<evidence type="ECO:0000313" key="9">
    <source>
        <dbReference type="Proteomes" id="UP000515135"/>
    </source>
</evidence>
<evidence type="ECO:0000313" key="10">
    <source>
        <dbReference type="RefSeq" id="XP_019630720.1"/>
    </source>
</evidence>
<comment type="similarity">
    <text evidence="6">Belongs to the glycoside-pentoside-hexuronide (GPH) cation symporter transporter (TC 2.A.2) family.</text>
</comment>
<organism evidence="9 10">
    <name type="scientific">Branchiostoma belcheri</name>
    <name type="common">Amphioxus</name>
    <dbReference type="NCBI Taxonomy" id="7741"/>
    <lineage>
        <taxon>Eukaryota</taxon>
        <taxon>Metazoa</taxon>
        <taxon>Chordata</taxon>
        <taxon>Cephalochordata</taxon>
        <taxon>Leptocardii</taxon>
        <taxon>Amphioxiformes</taxon>
        <taxon>Branchiostomatidae</taxon>
        <taxon>Branchiostoma</taxon>
    </lineage>
</organism>
<feature type="transmembrane region" description="Helical" evidence="8">
    <location>
        <begin position="373"/>
        <end position="392"/>
    </location>
</feature>
<feature type="transmembrane region" description="Helical" evidence="8">
    <location>
        <begin position="290"/>
        <end position="310"/>
    </location>
</feature>
<reference evidence="10" key="1">
    <citation type="submission" date="2025-08" db="UniProtKB">
        <authorList>
            <consortium name="RefSeq"/>
        </authorList>
    </citation>
    <scope>IDENTIFICATION</scope>
    <source>
        <tissue evidence="10">Gonad</tissue>
    </source>
</reference>
<dbReference type="CDD" id="cd17313">
    <property type="entry name" value="MFS_SLC45_SUC"/>
    <property type="match status" value="1"/>
</dbReference>
<evidence type="ECO:0000256" key="1">
    <source>
        <dbReference type="ARBA" id="ARBA00004141"/>
    </source>
</evidence>
<dbReference type="AlphaFoldDB" id="A0A6P4YMM3"/>
<feature type="region of interest" description="Disordered" evidence="7">
    <location>
        <begin position="234"/>
        <end position="265"/>
    </location>
</feature>
<evidence type="ECO:0000256" key="8">
    <source>
        <dbReference type="SAM" id="Phobius"/>
    </source>
</evidence>
<feature type="transmembrane region" description="Helical" evidence="8">
    <location>
        <begin position="26"/>
        <end position="43"/>
    </location>
</feature>
<evidence type="ECO:0000256" key="4">
    <source>
        <dbReference type="ARBA" id="ARBA00022989"/>
    </source>
</evidence>
<evidence type="ECO:0000256" key="7">
    <source>
        <dbReference type="SAM" id="MobiDB-lite"/>
    </source>
</evidence>
<feature type="transmembrane region" description="Helical" evidence="8">
    <location>
        <begin position="477"/>
        <end position="499"/>
    </location>
</feature>
<dbReference type="SUPFAM" id="SSF103473">
    <property type="entry name" value="MFS general substrate transporter"/>
    <property type="match status" value="1"/>
</dbReference>
<dbReference type="Pfam" id="PF07690">
    <property type="entry name" value="MFS_1"/>
    <property type="match status" value="1"/>
</dbReference>
<dbReference type="PANTHER" id="PTHR19432">
    <property type="entry name" value="SUGAR TRANSPORTER"/>
    <property type="match status" value="1"/>
</dbReference>
<sequence>MLGRELCYGLEAALVVPHLLTRGMPTNMYSLVFLIPPMFGFLLQPVMGSTSDRCRSPLGRRRPFILTLDVTIMFGLILFLNDDNVVKGVFQLQAGSQSATVVRLVVATVGAVLFMFAADSIEGPVRAYLLDTCNAEDQRKGLDLQAAFAGIGGVLGYMSGAVDWKKLGVRPGSEDLVRFGICFSLFVVCAILNLLSIPEKPLARPGPSEKKAKDTDKDTNVRVLTISTEDRVGDQQDTWEQAGGNRIDHSTVGQSQENDTPADVPKGVEKSVSISFTTFFKSIVKMPGQLARLCLTQLIAWLGFMAIMLFSPTLVGRRVYGGVPEAAAGSEARRRYEAGVQMGCWGLTINAAACAFISGLADLHLGRLGLRTVYMGGTLLFAVGMAGMVLLVELTDEGWPFLLLCPVMGLMYSTLSIVPYRLLSQYHRNPQYVTTGTDGSGRRGMGVDCALLTTQIQLSRVIIGAVMGPIVNAAGTLTVVVIMAGGLAFCAFLATALLVQYES</sequence>
<feature type="transmembrane region" description="Helical" evidence="8">
    <location>
        <begin position="176"/>
        <end position="195"/>
    </location>
</feature>
<evidence type="ECO:0000256" key="3">
    <source>
        <dbReference type="ARBA" id="ARBA00022692"/>
    </source>
</evidence>
<protein>
    <submittedName>
        <fullName evidence="10">LOW QUALITY PROTEIN: membrane-associated transporter protein-like</fullName>
    </submittedName>
</protein>
<evidence type="ECO:0000256" key="2">
    <source>
        <dbReference type="ARBA" id="ARBA00022448"/>
    </source>
</evidence>
<name>A0A6P4YMM3_BRABE</name>
<evidence type="ECO:0000256" key="5">
    <source>
        <dbReference type="ARBA" id="ARBA00023136"/>
    </source>
</evidence>